<proteinExistence type="predicted"/>
<keyword evidence="1" id="KW-1133">Transmembrane helix</keyword>
<dbReference type="EMBL" id="AEBE01000099">
    <property type="protein sequence ID" value="EFU89624.1"/>
    <property type="molecule type" value="Genomic_DNA"/>
</dbReference>
<evidence type="ECO:0000313" key="3">
    <source>
        <dbReference type="Proteomes" id="UP000004933"/>
    </source>
</evidence>
<evidence type="ECO:0008006" key="4">
    <source>
        <dbReference type="Google" id="ProtNLM"/>
    </source>
</evidence>
<evidence type="ECO:0000313" key="2">
    <source>
        <dbReference type="EMBL" id="EFU89624.1"/>
    </source>
</evidence>
<keyword evidence="1" id="KW-0472">Membrane</keyword>
<reference evidence="2 3" key="1">
    <citation type="submission" date="2010-09" db="EMBL/GenBank/DDBJ databases">
        <authorList>
            <person name="Weinstock G."/>
            <person name="Sodergren E."/>
            <person name="Clifton S."/>
            <person name="Fulton L."/>
            <person name="Fulton B."/>
            <person name="Courtney L."/>
            <person name="Fronick C."/>
            <person name="Harrison M."/>
            <person name="Strong C."/>
            <person name="Farmer C."/>
            <person name="Delahaunty K."/>
            <person name="Markovic C."/>
            <person name="Hall O."/>
            <person name="Minx P."/>
            <person name="Tomlinson C."/>
            <person name="Mitreva M."/>
            <person name="Hou S."/>
            <person name="Chen J."/>
            <person name="Wollam A."/>
            <person name="Pepin K.H."/>
            <person name="Johnson M."/>
            <person name="Bhonagiri V."/>
            <person name="Zhang X."/>
            <person name="Suruliraj S."/>
            <person name="Warren W."/>
            <person name="Chinwalla A."/>
            <person name="Mardis E.R."/>
            <person name="Wilson R.K."/>
        </authorList>
    </citation>
    <scope>NUCLEOTIDE SEQUENCE [LARGE SCALE GENOMIC DNA]</scope>
    <source>
        <strain evidence="2 3">TX0630</strain>
    </source>
</reference>
<feature type="transmembrane region" description="Helical" evidence="1">
    <location>
        <begin position="59"/>
        <end position="79"/>
    </location>
</feature>
<organism evidence="2 3">
    <name type="scientific">Enterococcus faecalis TX0630</name>
    <dbReference type="NCBI Taxonomy" id="749508"/>
    <lineage>
        <taxon>Bacteria</taxon>
        <taxon>Bacillati</taxon>
        <taxon>Bacillota</taxon>
        <taxon>Bacilli</taxon>
        <taxon>Lactobacillales</taxon>
        <taxon>Enterococcaceae</taxon>
        <taxon>Enterococcus</taxon>
    </lineage>
</organism>
<comment type="caution">
    <text evidence="2">The sequence shown here is derived from an EMBL/GenBank/DDBJ whole genome shotgun (WGS) entry which is preliminary data.</text>
</comment>
<keyword evidence="1" id="KW-0812">Transmembrane</keyword>
<gene>
    <name evidence="2" type="ORF">HMPREF9511_02397</name>
</gene>
<accession>A0ABC9P3W0</accession>
<dbReference type="RefSeq" id="WP_002370302.1">
    <property type="nucleotide sequence ID" value="NZ_GL454841.1"/>
</dbReference>
<dbReference type="Proteomes" id="UP000004933">
    <property type="component" value="Unassembled WGS sequence"/>
</dbReference>
<protein>
    <recommendedName>
        <fullName evidence="4">Superinfection exclusion protein B</fullName>
    </recommendedName>
</protein>
<evidence type="ECO:0000256" key="1">
    <source>
        <dbReference type="SAM" id="Phobius"/>
    </source>
</evidence>
<name>A0ABC9P3W0_ENTFL</name>
<sequence>MWILGVVEKIIDFLNNPLNKGIVWSLGIVSGILLGLNVFLSDKQLHLLYVDSFLSKYGWILPVIFLFSLVFLIVGFVSNKIQENEEKKKKEALEKIRDDLLEDEQALIYLEMLYRGHPNPVRLPNNNQKVKLLAKYGLIVRISNTIPMYDPEEMMNPCFPFILQPYAEEKLKEKYCQQ</sequence>
<dbReference type="Pfam" id="PF14163">
    <property type="entry name" value="SieB"/>
    <property type="match status" value="1"/>
</dbReference>
<dbReference type="AlphaFoldDB" id="A0ABC9P3W0"/>
<feature type="transmembrane region" description="Helical" evidence="1">
    <location>
        <begin position="21"/>
        <end position="39"/>
    </location>
</feature>
<dbReference type="InterPro" id="IPR025982">
    <property type="entry name" value="SieB"/>
</dbReference>